<proteinExistence type="predicted"/>
<keyword evidence="2" id="KW-1185">Reference proteome</keyword>
<dbReference type="Proteomes" id="UP000827976">
    <property type="component" value="Chromosome 16"/>
</dbReference>
<gene>
    <name evidence="1" type="ORF">IHE45_16G020600</name>
</gene>
<organism evidence="1 2">
    <name type="scientific">Dioscorea alata</name>
    <name type="common">Purple yam</name>
    <dbReference type="NCBI Taxonomy" id="55571"/>
    <lineage>
        <taxon>Eukaryota</taxon>
        <taxon>Viridiplantae</taxon>
        <taxon>Streptophyta</taxon>
        <taxon>Embryophyta</taxon>
        <taxon>Tracheophyta</taxon>
        <taxon>Spermatophyta</taxon>
        <taxon>Magnoliopsida</taxon>
        <taxon>Liliopsida</taxon>
        <taxon>Dioscoreales</taxon>
        <taxon>Dioscoreaceae</taxon>
        <taxon>Dioscorea</taxon>
    </lineage>
</organism>
<protein>
    <submittedName>
        <fullName evidence="1">Zinc finger CCHC-type protein</fullName>
    </submittedName>
</protein>
<evidence type="ECO:0000313" key="2">
    <source>
        <dbReference type="Proteomes" id="UP000827976"/>
    </source>
</evidence>
<comment type="caution">
    <text evidence="1">The sequence shown here is derived from an EMBL/GenBank/DDBJ whole genome shotgun (WGS) entry which is preliminary data.</text>
</comment>
<evidence type="ECO:0000313" key="1">
    <source>
        <dbReference type="EMBL" id="KAH7659259.1"/>
    </source>
</evidence>
<sequence length="611" mass="65763">MSLLGDLWVGATKEGGGVAGSGKVSEGVKLGGEPLRKGMSAEVQEGKLRRQDVSYAQAVSSSSSGVSRSLRLDIVRSPKEKASNLPRSSVQLASSKRPRSPRDATCGRCFRNTHKTSECRHQVVCLRCDGVGHVAARCAAVLRRSPRKPRVHVRTKRELPHAVGLAKDGASVQVSDGQNQRVPAINHVSLSLSLSPEISTVREELAKVVIVSVELGFVNESSVVEVIPSIINQPLAGPLTPINEFTFLAPLPSRADVKEICKMGTCAAMTKDGQCSLKFAPWSVELGADGRASGAGQWVLIWNLPLHGWCWSVIEAVLKPIGELISISQASTPHKKFISVLARQRQGVLLPLELDLSLGMRRYKILMTADKDDFPTFHRGWGRYVLPASKDTGERLLSSSLSAPPQRSTHEIAREAKGKEVEVAPMEDSRLDDVSLQVSHLRSDTVDGALPTKPRAPLEMVKPRFHQSLDPAKIVVEPCSQIRETQASVVERRSHGGAIIQHPHQTARVLPGGRLRYEGWTKEQRSGGGPRLGGSRHGAVERWLVRAPGDRDKASGAGAPSLAFDASEGDVVQLEGAKSSEPLPFMDPILGDDGLLGGSRLGDADGPGSWV</sequence>
<reference evidence="2" key="1">
    <citation type="journal article" date="2022" name="Nat. Commun.">
        <title>Chromosome evolution and the genetic basis of agronomically important traits in greater yam.</title>
        <authorList>
            <person name="Bredeson J.V."/>
            <person name="Lyons J.B."/>
            <person name="Oniyinde I.O."/>
            <person name="Okereke N.R."/>
            <person name="Kolade O."/>
            <person name="Nnabue I."/>
            <person name="Nwadili C.O."/>
            <person name="Hribova E."/>
            <person name="Parker M."/>
            <person name="Nwogha J."/>
            <person name="Shu S."/>
            <person name="Carlson J."/>
            <person name="Kariba R."/>
            <person name="Muthemba S."/>
            <person name="Knop K."/>
            <person name="Barton G.J."/>
            <person name="Sherwood A.V."/>
            <person name="Lopez-Montes A."/>
            <person name="Asiedu R."/>
            <person name="Jamnadass R."/>
            <person name="Muchugi A."/>
            <person name="Goodstein D."/>
            <person name="Egesi C.N."/>
            <person name="Featherston J."/>
            <person name="Asfaw A."/>
            <person name="Simpson G.G."/>
            <person name="Dolezel J."/>
            <person name="Hendre P.S."/>
            <person name="Van Deynze A."/>
            <person name="Kumar P.L."/>
            <person name="Obidiegwu J.E."/>
            <person name="Bhattacharjee R."/>
            <person name="Rokhsar D.S."/>
        </authorList>
    </citation>
    <scope>NUCLEOTIDE SEQUENCE [LARGE SCALE GENOMIC DNA]</scope>
    <source>
        <strain evidence="2">cv. TDa95/00328</strain>
    </source>
</reference>
<name>A0ACB7UFZ5_DIOAL</name>
<dbReference type="EMBL" id="CM037026">
    <property type="protein sequence ID" value="KAH7659259.1"/>
    <property type="molecule type" value="Genomic_DNA"/>
</dbReference>
<accession>A0ACB7UFZ5</accession>